<keyword evidence="1" id="KW-0732">Signal</keyword>
<accession>A0A512HVX0</accession>
<protein>
    <submittedName>
        <fullName evidence="2">Triacylglycerol lipase</fullName>
    </submittedName>
</protein>
<dbReference type="GO" id="GO:0004806">
    <property type="term" value="F:triacylglycerol lipase activity"/>
    <property type="evidence" value="ECO:0007669"/>
    <property type="project" value="InterPro"/>
</dbReference>
<feature type="signal peptide" evidence="1">
    <location>
        <begin position="1"/>
        <end position="39"/>
    </location>
</feature>
<dbReference type="EMBL" id="BJZQ01000008">
    <property type="protein sequence ID" value="GEO89593.1"/>
    <property type="molecule type" value="Genomic_DNA"/>
</dbReference>
<proteinExistence type="predicted"/>
<evidence type="ECO:0000313" key="3">
    <source>
        <dbReference type="Proteomes" id="UP000321769"/>
    </source>
</evidence>
<dbReference type="GO" id="GO:0016042">
    <property type="term" value="P:lipid catabolic process"/>
    <property type="evidence" value="ECO:0007669"/>
    <property type="project" value="InterPro"/>
</dbReference>
<evidence type="ECO:0000313" key="2">
    <source>
        <dbReference type="EMBL" id="GEO89593.1"/>
    </source>
</evidence>
<evidence type="ECO:0000256" key="1">
    <source>
        <dbReference type="SAM" id="SignalP"/>
    </source>
</evidence>
<feature type="chain" id="PRO_5022083668" evidence="1">
    <location>
        <begin position="40"/>
        <end position="441"/>
    </location>
</feature>
<gene>
    <name evidence="2" type="ORF">AFL01nite_19200</name>
</gene>
<dbReference type="PANTHER" id="PTHR34853:SF1">
    <property type="entry name" value="LIPASE 5"/>
    <property type="match status" value="1"/>
</dbReference>
<dbReference type="PANTHER" id="PTHR34853">
    <property type="match status" value="1"/>
</dbReference>
<dbReference type="Gene3D" id="3.40.50.1820">
    <property type="entry name" value="alpha/beta hydrolase"/>
    <property type="match status" value="1"/>
</dbReference>
<dbReference type="Proteomes" id="UP000321769">
    <property type="component" value="Unassembled WGS sequence"/>
</dbReference>
<dbReference type="PIRSF" id="PIRSF029171">
    <property type="entry name" value="Esterase_LipA"/>
    <property type="match status" value="1"/>
</dbReference>
<dbReference type="SUPFAM" id="SSF53474">
    <property type="entry name" value="alpha/beta-Hydrolases"/>
    <property type="match status" value="1"/>
</dbReference>
<dbReference type="Gene3D" id="1.10.260.130">
    <property type="match status" value="1"/>
</dbReference>
<name>A0A512HVX0_9ACTN</name>
<reference evidence="2 3" key="1">
    <citation type="submission" date="2019-07" db="EMBL/GenBank/DDBJ databases">
        <title>Whole genome shotgun sequence of Aeromicrobium flavum NBRC 107625.</title>
        <authorList>
            <person name="Hosoyama A."/>
            <person name="Uohara A."/>
            <person name="Ohji S."/>
            <person name="Ichikawa N."/>
        </authorList>
    </citation>
    <scope>NUCLEOTIDE SEQUENCE [LARGE SCALE GENOMIC DNA]</scope>
    <source>
        <strain evidence="2 3">NBRC 107625</strain>
    </source>
</reference>
<dbReference type="Pfam" id="PF03583">
    <property type="entry name" value="LIP"/>
    <property type="match status" value="1"/>
</dbReference>
<dbReference type="InterPro" id="IPR029058">
    <property type="entry name" value="AB_hydrolase_fold"/>
</dbReference>
<dbReference type="InterPro" id="IPR005152">
    <property type="entry name" value="Lipase_secreted"/>
</dbReference>
<sequence length="441" mass="45583">MTLVTLSLGAPVSRSARLLASAAAVALAIGLSAAPSATAAPSAGFYDPPADLPAGNGTVVRTEPMKLGLTLKGIYMPGTATRLLYTSTDQAGKKAAVTGAYIEPTKKWTGSGPRPLVAVAAGTQGQGDACAPSKSLETFINLDGDEVGIGYELPGILDFLNRGFAVVLTDYIGLGTTDRVHTYTNRLDMGQALLDAARAALKLPNTSVTASSPIGLNGYSQGGGAAASAAELAPTYAPELNIKGAFAGAPPANLIEVLKSADGTDLTGVIAYAINGITPYNPELQGALDTLATPAGKEALEKVKTQCIGSTLFSYGFQKTSKWTTNGKSLYDTVKADPALRAPVDEQRIGRLKPAVPVQVLTGTKDDIVDHAQAKQLAKDWCAKGVNVTYVPVVQPIGTGGTALNHLTPMITRLGPSHDWLADRLTGKSVRSNCSSLWLLP</sequence>
<comment type="caution">
    <text evidence="2">The sequence shown here is derived from an EMBL/GenBank/DDBJ whole genome shotgun (WGS) entry which is preliminary data.</text>
</comment>
<keyword evidence="3" id="KW-1185">Reference proteome</keyword>
<dbReference type="AlphaFoldDB" id="A0A512HVX0"/>
<organism evidence="2 3">
    <name type="scientific">Aeromicrobium flavum</name>
    <dbReference type="NCBI Taxonomy" id="416568"/>
    <lineage>
        <taxon>Bacteria</taxon>
        <taxon>Bacillati</taxon>
        <taxon>Actinomycetota</taxon>
        <taxon>Actinomycetes</taxon>
        <taxon>Propionibacteriales</taxon>
        <taxon>Nocardioidaceae</taxon>
        <taxon>Aeromicrobium</taxon>
    </lineage>
</organism>